<dbReference type="PRINTS" id="PR00625">
    <property type="entry name" value="JDOMAIN"/>
</dbReference>
<dbReference type="InterPro" id="IPR029061">
    <property type="entry name" value="THDP-binding"/>
</dbReference>
<feature type="domain" description="J" evidence="4">
    <location>
        <begin position="26"/>
        <end position="90"/>
    </location>
</feature>
<dbReference type="InterPro" id="IPR036249">
    <property type="entry name" value="Thioredoxin-like_sf"/>
</dbReference>
<dbReference type="InterPro" id="IPR052842">
    <property type="entry name" value="ER_Co-chaperone"/>
</dbReference>
<evidence type="ECO:0000259" key="4">
    <source>
        <dbReference type="PROSITE" id="PS50076"/>
    </source>
</evidence>
<dbReference type="SMART" id="SM00271">
    <property type="entry name" value="DnaJ"/>
    <property type="match status" value="1"/>
</dbReference>
<dbReference type="InterPro" id="IPR001623">
    <property type="entry name" value="DnaJ_domain"/>
</dbReference>
<evidence type="ECO:0000256" key="1">
    <source>
        <dbReference type="ARBA" id="ARBA00023186"/>
    </source>
</evidence>
<keyword evidence="3" id="KW-0732">Signal</keyword>
<dbReference type="Proteomes" id="UP001168877">
    <property type="component" value="Unassembled WGS sequence"/>
</dbReference>
<dbReference type="Gene3D" id="1.10.287.110">
    <property type="entry name" value="DnaJ domain"/>
    <property type="match status" value="1"/>
</dbReference>
<gene>
    <name evidence="5" type="ORF">LWI29_026658</name>
</gene>
<evidence type="ECO:0000256" key="3">
    <source>
        <dbReference type="SAM" id="SignalP"/>
    </source>
</evidence>
<keyword evidence="1" id="KW-0143">Chaperone</keyword>
<evidence type="ECO:0000313" key="5">
    <source>
        <dbReference type="EMBL" id="KAK0585311.1"/>
    </source>
</evidence>
<reference evidence="5" key="2">
    <citation type="submission" date="2023-06" db="EMBL/GenBank/DDBJ databases">
        <authorList>
            <person name="Swenson N.G."/>
            <person name="Wegrzyn J.L."/>
            <person name="Mcevoy S.L."/>
        </authorList>
    </citation>
    <scope>NUCLEOTIDE SEQUENCE</scope>
    <source>
        <strain evidence="5">NS2018</strain>
        <tissue evidence="5">Leaf</tissue>
    </source>
</reference>
<feature type="signal peptide" evidence="3">
    <location>
        <begin position="1"/>
        <end position="22"/>
    </location>
</feature>
<dbReference type="Pfam" id="PF02776">
    <property type="entry name" value="TPP_enzyme_N"/>
    <property type="match status" value="1"/>
</dbReference>
<keyword evidence="6" id="KW-1185">Reference proteome</keyword>
<comment type="caution">
    <text evidence="5">The sequence shown here is derived from an EMBL/GenBank/DDBJ whole genome shotgun (WGS) entry which is preliminary data.</text>
</comment>
<feature type="compositionally biased region" description="Low complexity" evidence="2">
    <location>
        <begin position="173"/>
        <end position="187"/>
    </location>
</feature>
<evidence type="ECO:0000256" key="2">
    <source>
        <dbReference type="SAM" id="MobiDB-lite"/>
    </source>
</evidence>
<dbReference type="AlphaFoldDB" id="A0AA39VN63"/>
<dbReference type="FunFam" id="1.10.287.110:FF:000045">
    <property type="entry name" value="Molecular chaperone DnaJ"/>
    <property type="match status" value="1"/>
</dbReference>
<name>A0AA39VN63_ACESA</name>
<dbReference type="SUPFAM" id="SSF52518">
    <property type="entry name" value="Thiamin diphosphate-binding fold (THDP-binding)"/>
    <property type="match status" value="1"/>
</dbReference>
<dbReference type="SUPFAM" id="SSF46565">
    <property type="entry name" value="Chaperone J-domain"/>
    <property type="match status" value="1"/>
</dbReference>
<dbReference type="CDD" id="cd06257">
    <property type="entry name" value="DnaJ"/>
    <property type="match status" value="1"/>
</dbReference>
<dbReference type="Gene3D" id="3.40.50.970">
    <property type="match status" value="1"/>
</dbReference>
<reference evidence="5" key="1">
    <citation type="journal article" date="2022" name="Plant J.">
        <title>Strategies of tolerance reflected in two North American maple genomes.</title>
        <authorList>
            <person name="McEvoy S.L."/>
            <person name="Sezen U.U."/>
            <person name="Trouern-Trend A."/>
            <person name="McMahon S.M."/>
            <person name="Schaberg P.G."/>
            <person name="Yang J."/>
            <person name="Wegrzyn J.L."/>
            <person name="Swenson N.G."/>
        </authorList>
    </citation>
    <scope>NUCLEOTIDE SEQUENCE</scope>
    <source>
        <strain evidence="5">NS2018</strain>
    </source>
</reference>
<dbReference type="PANTHER" id="PTHR45184:SF1">
    <property type="entry name" value="DNAJ PROTEIN ERDJ3A"/>
    <property type="match status" value="1"/>
</dbReference>
<dbReference type="PROSITE" id="PS00636">
    <property type="entry name" value="DNAJ_1"/>
    <property type="match status" value="1"/>
</dbReference>
<dbReference type="EMBL" id="JAUESC010000383">
    <property type="protein sequence ID" value="KAK0585311.1"/>
    <property type="molecule type" value="Genomic_DNA"/>
</dbReference>
<protein>
    <recommendedName>
        <fullName evidence="4">J domain-containing protein</fullName>
    </recommendedName>
</protein>
<organism evidence="5 6">
    <name type="scientific">Acer saccharum</name>
    <name type="common">Sugar maple</name>
    <dbReference type="NCBI Taxonomy" id="4024"/>
    <lineage>
        <taxon>Eukaryota</taxon>
        <taxon>Viridiplantae</taxon>
        <taxon>Streptophyta</taxon>
        <taxon>Embryophyta</taxon>
        <taxon>Tracheophyta</taxon>
        <taxon>Spermatophyta</taxon>
        <taxon>Magnoliopsida</taxon>
        <taxon>eudicotyledons</taxon>
        <taxon>Gunneridae</taxon>
        <taxon>Pentapetalae</taxon>
        <taxon>rosids</taxon>
        <taxon>malvids</taxon>
        <taxon>Sapindales</taxon>
        <taxon>Sapindaceae</taxon>
        <taxon>Hippocastanoideae</taxon>
        <taxon>Acereae</taxon>
        <taxon>Acer</taxon>
    </lineage>
</organism>
<dbReference type="InterPro" id="IPR036869">
    <property type="entry name" value="J_dom_sf"/>
</dbReference>
<accession>A0AA39VN63</accession>
<sequence>MYTRFALAILLVSTSLIFNLEAKTTDLYKVLGVERNASQREIQKAFHKLSLKYHPDKNKSKGAQEKFAEINNAYDILSDEEKKKNYDMYGDEKGKPGFDGGYPGDHGGYTHFTSGGPGEWQNMGGQGGSQSFSFSFGGPSGGASSFGFGLDDIFSNFFGGNSKEGSRFGGFSGSSSSQSRSRGPSKSIKAINSQVFKKEIADRGMTWLLLSYTPSLKGYQYYEPIVEEASSSLEGALKVGSINCETESSLCKELGINPRRDPRIFVYSYKAGDKGSLVEYKDDLVAKSLKSFCQDHLPRLSKRINLNNFEFSTGTVEKFPRVLLLSTKKDTPVIWRVLSGMFRGRLTFYDAEVHDVSGPAVKKLGVEALPAIVGWLSNGEKVIIEKGISVKDLKSAIHDLNISLDGFEKKNRKAASSKAGKAQTDATEKQIPVLTVSNFDAICGEATPVCIIGAFRSSKARDKLESIFLHVSQKSLSRQQNTPYGPRNSILYSLLDATKQSSFLSAFDKSGFKSLDKFVIAYKPKRGKFTAFVGEMSDEEVERFIGSVLNGDVQFNKTRQKPVINLSKQTLGHNLAHRLVEIGVSDIFSVPGDFNLTFVVQPGLNLIGCCNELNAGYAADGYARSRGVGACVVTFGDGGLCIINL</sequence>
<feature type="chain" id="PRO_5041412581" description="J domain-containing protein" evidence="3">
    <location>
        <begin position="23"/>
        <end position="645"/>
    </location>
</feature>
<proteinExistence type="predicted"/>
<dbReference type="InterPro" id="IPR012001">
    <property type="entry name" value="Thiamin_PyroP_enz_TPP-bd_dom"/>
</dbReference>
<evidence type="ECO:0000313" key="6">
    <source>
        <dbReference type="Proteomes" id="UP001168877"/>
    </source>
</evidence>
<dbReference type="InterPro" id="IPR018253">
    <property type="entry name" value="DnaJ_domain_CS"/>
</dbReference>
<feature type="region of interest" description="Disordered" evidence="2">
    <location>
        <begin position="168"/>
        <end position="188"/>
    </location>
</feature>
<dbReference type="SUPFAM" id="SSF52833">
    <property type="entry name" value="Thioredoxin-like"/>
    <property type="match status" value="1"/>
</dbReference>
<dbReference type="GO" id="GO:0030976">
    <property type="term" value="F:thiamine pyrophosphate binding"/>
    <property type="evidence" value="ECO:0007669"/>
    <property type="project" value="InterPro"/>
</dbReference>
<dbReference type="PANTHER" id="PTHR45184">
    <property type="entry name" value="DNAJ PROTEIN ERDJ3A"/>
    <property type="match status" value="1"/>
</dbReference>
<dbReference type="Gene3D" id="3.40.30.10">
    <property type="entry name" value="Glutaredoxin"/>
    <property type="match status" value="1"/>
</dbReference>
<dbReference type="Pfam" id="PF00226">
    <property type="entry name" value="DnaJ"/>
    <property type="match status" value="1"/>
</dbReference>
<dbReference type="PROSITE" id="PS50076">
    <property type="entry name" value="DNAJ_2"/>
    <property type="match status" value="1"/>
</dbReference>